<proteinExistence type="predicted"/>
<dbReference type="Pfam" id="PF26082">
    <property type="entry name" value="zf-C2H2_AcuF"/>
    <property type="match status" value="1"/>
</dbReference>
<name>A0A317UTX2_ASPEC</name>
<dbReference type="AlphaFoldDB" id="A0A317UTX2"/>
<keyword evidence="3" id="KW-1185">Reference proteome</keyword>
<feature type="non-terminal residue" evidence="2">
    <location>
        <position position="498"/>
    </location>
</feature>
<dbReference type="PANTHER" id="PTHR35391">
    <property type="entry name" value="C2H2-TYPE DOMAIN-CONTAINING PROTEIN-RELATED"/>
    <property type="match status" value="1"/>
</dbReference>
<feature type="domain" description="C2H2-type" evidence="1">
    <location>
        <begin position="328"/>
        <end position="350"/>
    </location>
</feature>
<dbReference type="RefSeq" id="XP_025383177.1">
    <property type="nucleotide sequence ID" value="XM_025537073.1"/>
</dbReference>
<dbReference type="Proteomes" id="UP000246171">
    <property type="component" value="Unassembled WGS sequence"/>
</dbReference>
<accession>A0A317UTX2</accession>
<sequence length="498" mass="56873">MAVAISSFIFATIKEFNSRILDGLGPFDHKVPVSLWKDEIGRLRIWADDVGAQRDGYLSLDYRLRDSLHLSNQVFQLLMRLRRGHRDIQKILVNVALSQDLTDPGEGNLANLESIYYSVHNIVDCLYQLSIAIRHPARHDYILGIQVSDIVELELFDQEQVLSRYPEAQRQIANQLGRAISLRRVILRGRKRHHEELAMNMYRALYSEPDTAFTHFRQISLLHFGPEMSSDGLNYSYAAILERWDHEKALAFFPSHSAHTEPAKCPYCSFIITTSSERDWAQHVLDDIMPYVCVFPDCPSSLRLYENRQVWFEHVQRHFTLFGAIGELKCPLCMLSMKTETEWESHVSEHLETLALIALRPHPIEVNKQAFMGNQVYAGYGADAGAFDQGIGASILGHGEGSSDSTKGKRKMQARDQDFEEWPISGADQLPGFVDCMYLPTLTRTTPYNKQAVATRGRDLRTYVLSKESDHSWHDFDLDESWGYDGQGFECADSFLSS</sequence>
<reference evidence="2" key="1">
    <citation type="submission" date="2016-12" db="EMBL/GenBank/DDBJ databases">
        <title>The genomes of Aspergillus section Nigri reveals drivers in fungal speciation.</title>
        <authorList>
            <consortium name="DOE Joint Genome Institute"/>
            <person name="Vesth T.C."/>
            <person name="Nybo J."/>
            <person name="Theobald S."/>
            <person name="Brandl J."/>
            <person name="Frisvad J.C."/>
            <person name="Nielsen K.F."/>
            <person name="Lyhne E.K."/>
            <person name="Kogle M.E."/>
            <person name="Kuo A."/>
            <person name="Riley R."/>
            <person name="Clum A."/>
            <person name="Nolan M."/>
            <person name="Lipzen A."/>
            <person name="Salamov A."/>
            <person name="Henrissat B."/>
            <person name="Wiebenga A."/>
            <person name="De vries R.P."/>
            <person name="Grigoriev I.V."/>
            <person name="Mortensen U.H."/>
            <person name="Andersen M.R."/>
            <person name="Baker S.E."/>
        </authorList>
    </citation>
    <scope>NUCLEOTIDE SEQUENCE</scope>
    <source>
        <strain evidence="2">CBS 122712</strain>
    </source>
</reference>
<protein>
    <recommendedName>
        <fullName evidence="1">C2H2-type domain-containing protein</fullName>
    </recommendedName>
</protein>
<evidence type="ECO:0000313" key="3">
    <source>
        <dbReference type="Proteomes" id="UP000246171"/>
    </source>
</evidence>
<dbReference type="InterPro" id="IPR058925">
    <property type="entry name" value="zf-C2H2_AcuF"/>
</dbReference>
<dbReference type="InterPro" id="IPR013087">
    <property type="entry name" value="Znf_C2H2_type"/>
</dbReference>
<evidence type="ECO:0000313" key="2">
    <source>
        <dbReference type="EMBL" id="PWY63480.1"/>
    </source>
</evidence>
<feature type="domain" description="C2H2-type" evidence="1">
    <location>
        <begin position="291"/>
        <end position="318"/>
    </location>
</feature>
<gene>
    <name evidence="2" type="ORF">BO83DRAFT_456535</name>
</gene>
<dbReference type="VEuPathDB" id="FungiDB:BO83DRAFT_456535"/>
<comment type="caution">
    <text evidence="2">The sequence shown here is derived from an EMBL/GenBank/DDBJ whole genome shotgun (WGS) entry which is preliminary data.</text>
</comment>
<evidence type="ECO:0000259" key="1">
    <source>
        <dbReference type="SMART" id="SM00355"/>
    </source>
</evidence>
<organism evidence="2 3">
    <name type="scientific">Aspergillus eucalypticola (strain CBS 122712 / IBT 29274)</name>
    <dbReference type="NCBI Taxonomy" id="1448314"/>
    <lineage>
        <taxon>Eukaryota</taxon>
        <taxon>Fungi</taxon>
        <taxon>Dikarya</taxon>
        <taxon>Ascomycota</taxon>
        <taxon>Pezizomycotina</taxon>
        <taxon>Eurotiomycetes</taxon>
        <taxon>Eurotiomycetidae</taxon>
        <taxon>Eurotiales</taxon>
        <taxon>Aspergillaceae</taxon>
        <taxon>Aspergillus</taxon>
        <taxon>Aspergillus subgen. Circumdati</taxon>
    </lineage>
</organism>
<dbReference type="EMBL" id="MSFU01000036">
    <property type="protein sequence ID" value="PWY63480.1"/>
    <property type="molecule type" value="Genomic_DNA"/>
</dbReference>
<dbReference type="GeneID" id="37059035"/>
<dbReference type="OrthoDB" id="6133115at2759"/>
<dbReference type="PANTHER" id="PTHR35391:SF7">
    <property type="entry name" value="C2H2-TYPE DOMAIN-CONTAINING PROTEIN"/>
    <property type="match status" value="1"/>
</dbReference>
<dbReference type="SMART" id="SM00355">
    <property type="entry name" value="ZnF_C2H2"/>
    <property type="match status" value="2"/>
</dbReference>